<feature type="domain" description="Cytochrome b5 heme-binding" evidence="6">
    <location>
        <begin position="191"/>
        <end position="268"/>
    </location>
</feature>
<dbReference type="Gene3D" id="3.10.120.10">
    <property type="entry name" value="Cytochrome b5-like heme/steroid binding domain"/>
    <property type="match status" value="1"/>
</dbReference>
<keyword evidence="1" id="KW-0349">Heme</keyword>
<evidence type="ECO:0000256" key="2">
    <source>
        <dbReference type="ARBA" id="ARBA00022723"/>
    </source>
</evidence>
<proteinExistence type="inferred from homology"/>
<keyword evidence="3" id="KW-0408">Iron</keyword>
<feature type="region of interest" description="Disordered" evidence="5">
    <location>
        <begin position="149"/>
        <end position="177"/>
    </location>
</feature>
<feature type="region of interest" description="Disordered" evidence="5">
    <location>
        <begin position="1"/>
        <end position="108"/>
    </location>
</feature>
<accession>A0A7S1Q5N6</accession>
<dbReference type="PANTHER" id="PTHR19359">
    <property type="entry name" value="CYTOCHROME B5"/>
    <property type="match status" value="1"/>
</dbReference>
<dbReference type="PROSITE" id="PS50255">
    <property type="entry name" value="CYTOCHROME_B5_2"/>
    <property type="match status" value="1"/>
</dbReference>
<evidence type="ECO:0000256" key="4">
    <source>
        <dbReference type="ARBA" id="ARBA00038168"/>
    </source>
</evidence>
<dbReference type="GO" id="GO:0016020">
    <property type="term" value="C:membrane"/>
    <property type="evidence" value="ECO:0007669"/>
    <property type="project" value="TreeGrafter"/>
</dbReference>
<keyword evidence="2" id="KW-0479">Metal-binding</keyword>
<evidence type="ECO:0000256" key="5">
    <source>
        <dbReference type="SAM" id="MobiDB-lite"/>
    </source>
</evidence>
<dbReference type="SUPFAM" id="SSF55856">
    <property type="entry name" value="Cytochrome b5-like heme/steroid binding domain"/>
    <property type="match status" value="1"/>
</dbReference>
<dbReference type="AlphaFoldDB" id="A0A7S1Q5N6"/>
<evidence type="ECO:0000259" key="6">
    <source>
        <dbReference type="PROSITE" id="PS50255"/>
    </source>
</evidence>
<comment type="similarity">
    <text evidence="4">Belongs to the cytochrome b5 family.</text>
</comment>
<dbReference type="PRINTS" id="PR00363">
    <property type="entry name" value="CYTOCHROMEB5"/>
</dbReference>
<sequence length="292" mass="31240">MGCSSSSDTKHAEAPLADLGHSTRGKRGGRKKKKGSGGGGAKTGGAARHTSTANPLAVAPEEDSKLATSGSLARSSSVRNPSLRPFRPTVASRQVEADEAAHRTDVQGAQTRQWDLILHDFAALKPVSESSRAANVANIGGEAIEYGIADSFDDDDDRPRRSTMNQREYSEASKMRSVTASLTTAMPIADAPPLSPSGVANHTSEDDCWVIIRGEVYDVTELMDDHPGGAYAIFQHGGTDATQAFEDAHPPGRRPLEQLQRYHKGKVVPFDAPRQSFGLGRFVPQQRNVVNV</sequence>
<dbReference type="Pfam" id="PF00173">
    <property type="entry name" value="Cyt-b5"/>
    <property type="match status" value="1"/>
</dbReference>
<dbReference type="GO" id="GO:0046872">
    <property type="term" value="F:metal ion binding"/>
    <property type="evidence" value="ECO:0007669"/>
    <property type="project" value="UniProtKB-KW"/>
</dbReference>
<dbReference type="InterPro" id="IPR036400">
    <property type="entry name" value="Cyt_B5-like_heme/steroid_sf"/>
</dbReference>
<dbReference type="InterPro" id="IPR001199">
    <property type="entry name" value="Cyt_B5-like_heme/steroid-bd"/>
</dbReference>
<gene>
    <name evidence="7" type="ORF">NDES1114_LOCUS15552</name>
</gene>
<organism evidence="7">
    <name type="scientific">Neobodo designis</name>
    <name type="common">Flagellated protozoan</name>
    <name type="synonym">Bodo designis</name>
    <dbReference type="NCBI Taxonomy" id="312471"/>
    <lineage>
        <taxon>Eukaryota</taxon>
        <taxon>Discoba</taxon>
        <taxon>Euglenozoa</taxon>
        <taxon>Kinetoplastea</taxon>
        <taxon>Metakinetoplastina</taxon>
        <taxon>Neobodonida</taxon>
        <taxon>Neobodo</taxon>
    </lineage>
</organism>
<dbReference type="SMART" id="SM01117">
    <property type="entry name" value="Cyt-b5"/>
    <property type="match status" value="1"/>
</dbReference>
<evidence type="ECO:0000256" key="1">
    <source>
        <dbReference type="ARBA" id="ARBA00022617"/>
    </source>
</evidence>
<dbReference type="InterPro" id="IPR050668">
    <property type="entry name" value="Cytochrome_b5"/>
</dbReference>
<feature type="compositionally biased region" description="Basic residues" evidence="5">
    <location>
        <begin position="23"/>
        <end position="35"/>
    </location>
</feature>
<feature type="compositionally biased region" description="Basic and acidic residues" evidence="5">
    <location>
        <begin position="95"/>
        <end position="105"/>
    </location>
</feature>
<evidence type="ECO:0000256" key="3">
    <source>
        <dbReference type="ARBA" id="ARBA00023004"/>
    </source>
</evidence>
<feature type="compositionally biased region" description="Polar residues" evidence="5">
    <location>
        <begin position="66"/>
        <end position="80"/>
    </location>
</feature>
<protein>
    <recommendedName>
        <fullName evidence="6">Cytochrome b5 heme-binding domain-containing protein</fullName>
    </recommendedName>
</protein>
<name>A0A7S1Q5N6_NEODS</name>
<dbReference type="GO" id="GO:0020037">
    <property type="term" value="F:heme binding"/>
    <property type="evidence" value="ECO:0007669"/>
    <property type="project" value="TreeGrafter"/>
</dbReference>
<dbReference type="EMBL" id="HBGF01023525">
    <property type="protein sequence ID" value="CAD9117548.1"/>
    <property type="molecule type" value="Transcribed_RNA"/>
</dbReference>
<reference evidence="7" key="1">
    <citation type="submission" date="2021-01" db="EMBL/GenBank/DDBJ databases">
        <authorList>
            <person name="Corre E."/>
            <person name="Pelletier E."/>
            <person name="Niang G."/>
            <person name="Scheremetjew M."/>
            <person name="Finn R."/>
            <person name="Kale V."/>
            <person name="Holt S."/>
            <person name="Cochrane G."/>
            <person name="Meng A."/>
            <person name="Brown T."/>
            <person name="Cohen L."/>
        </authorList>
    </citation>
    <scope>NUCLEOTIDE SEQUENCE</scope>
    <source>
        <strain evidence="7">CCAP 1951/1</strain>
    </source>
</reference>
<evidence type="ECO:0000313" key="7">
    <source>
        <dbReference type="EMBL" id="CAD9117548.1"/>
    </source>
</evidence>